<reference evidence="1" key="1">
    <citation type="journal article" date="2021" name="Proc. Natl. Acad. Sci. U.S.A.">
        <title>A Catalog of Tens of Thousands of Viruses from Human Metagenomes Reveals Hidden Associations with Chronic Diseases.</title>
        <authorList>
            <person name="Tisza M.J."/>
            <person name="Buck C.B."/>
        </authorList>
    </citation>
    <scope>NUCLEOTIDE SEQUENCE</scope>
    <source>
        <strain evidence="1">CtkfK18</strain>
    </source>
</reference>
<sequence length="242" mass="27867">MAIVTFEKLKLEEVEAFSGMVEDMINNSKKIKGYNHNIGLLEKKLGTASDTHYIVARDAIDTTKFKYVGLSKAYMYEVCKKDLEKEILEDKLIAMHEDISKLPIITKKRVNRAKLAYVCNEFIMLSAYAIEYNNDIMKSMLITLIRKCDNHLAMMLLEDHIDDIVSIFKIVIDNVSIGIYKTITLEVTNECMNLQLGKDVVQLLVRMFNAYRIFGKNIHEMLLKGLNDYLDSNCIYLTRGDI</sequence>
<accession>A0A8S5VH19</accession>
<name>A0A8S5VH19_9CAUD</name>
<dbReference type="EMBL" id="BK016265">
    <property type="protein sequence ID" value="DAG05974.1"/>
    <property type="molecule type" value="Genomic_DNA"/>
</dbReference>
<proteinExistence type="predicted"/>
<organism evidence="1">
    <name type="scientific">Myoviridae sp. ctkfK18</name>
    <dbReference type="NCBI Taxonomy" id="2825165"/>
    <lineage>
        <taxon>Viruses</taxon>
        <taxon>Duplodnaviria</taxon>
        <taxon>Heunggongvirae</taxon>
        <taxon>Uroviricota</taxon>
        <taxon>Caudoviricetes</taxon>
    </lineage>
</organism>
<protein>
    <submittedName>
        <fullName evidence="1">Uncharacterized protein</fullName>
    </submittedName>
</protein>
<evidence type="ECO:0000313" key="1">
    <source>
        <dbReference type="EMBL" id="DAG05974.1"/>
    </source>
</evidence>